<sequence length="74" mass="7892">MDPDVSLIAGVVLAVFTLPAMISAFSDGRAPRAATIVMMAAGGLIIYALTHKPSGYTLQDIPLVFYEVLGKYVY</sequence>
<evidence type="ECO:0008006" key="4">
    <source>
        <dbReference type="Google" id="ProtNLM"/>
    </source>
</evidence>
<organism evidence="2 3">
    <name type="scientific">Pelagimonas varians</name>
    <dbReference type="NCBI Taxonomy" id="696760"/>
    <lineage>
        <taxon>Bacteria</taxon>
        <taxon>Pseudomonadati</taxon>
        <taxon>Pseudomonadota</taxon>
        <taxon>Alphaproteobacteria</taxon>
        <taxon>Rhodobacterales</taxon>
        <taxon>Roseobacteraceae</taxon>
        <taxon>Pelagimonas</taxon>
    </lineage>
</organism>
<keyword evidence="1" id="KW-0472">Membrane</keyword>
<protein>
    <recommendedName>
        <fullName evidence="4">50S ribosomal protein L35</fullName>
    </recommendedName>
</protein>
<evidence type="ECO:0000256" key="1">
    <source>
        <dbReference type="SAM" id="Phobius"/>
    </source>
</evidence>
<feature type="transmembrane region" description="Helical" evidence="1">
    <location>
        <begin position="6"/>
        <end position="26"/>
    </location>
</feature>
<reference evidence="2 3" key="1">
    <citation type="submission" date="2017-05" db="EMBL/GenBank/DDBJ databases">
        <authorList>
            <person name="Song R."/>
            <person name="Chenine A.L."/>
            <person name="Ruprecht R.M."/>
        </authorList>
    </citation>
    <scope>NUCLEOTIDE SEQUENCE [LARGE SCALE GENOMIC DNA]</scope>
    <source>
        <strain evidence="2 3">CECT 8663</strain>
    </source>
</reference>
<gene>
    <name evidence="2" type="ORF">PEV8663_01154</name>
</gene>
<name>A0A238K421_9RHOB</name>
<evidence type="ECO:0000313" key="3">
    <source>
        <dbReference type="Proteomes" id="UP000220836"/>
    </source>
</evidence>
<dbReference type="OrthoDB" id="7875801at2"/>
<accession>A0A238K421</accession>
<dbReference type="AlphaFoldDB" id="A0A238K421"/>
<evidence type="ECO:0000313" key="2">
    <source>
        <dbReference type="EMBL" id="SMX37650.1"/>
    </source>
</evidence>
<keyword evidence="1" id="KW-1133">Transmembrane helix</keyword>
<dbReference type="RefSeq" id="WP_097803659.1">
    <property type="nucleotide sequence ID" value="NZ_FXYH01000003.1"/>
</dbReference>
<feature type="transmembrane region" description="Helical" evidence="1">
    <location>
        <begin position="33"/>
        <end position="50"/>
    </location>
</feature>
<keyword evidence="3" id="KW-1185">Reference proteome</keyword>
<proteinExistence type="predicted"/>
<dbReference type="EMBL" id="FXYH01000003">
    <property type="protein sequence ID" value="SMX37650.1"/>
    <property type="molecule type" value="Genomic_DNA"/>
</dbReference>
<dbReference type="Proteomes" id="UP000220836">
    <property type="component" value="Unassembled WGS sequence"/>
</dbReference>
<keyword evidence="1" id="KW-0812">Transmembrane</keyword>